<feature type="transmembrane region" description="Helical" evidence="1">
    <location>
        <begin position="156"/>
        <end position="177"/>
    </location>
</feature>
<feature type="transmembrane region" description="Helical" evidence="1">
    <location>
        <begin position="436"/>
        <end position="457"/>
    </location>
</feature>
<proteinExistence type="predicted"/>
<evidence type="ECO:0000313" key="3">
    <source>
        <dbReference type="Proteomes" id="UP000196084"/>
    </source>
</evidence>
<reference evidence="2 3" key="1">
    <citation type="submission" date="2017-02" db="EMBL/GenBank/DDBJ databases">
        <title>Natronthermophilus aegyptiacus gen. nov.,sp. nov., an aerobic, extremely halophilic alkalithermophilic archaeon isolated from the athalassohaline Wadi An Natrun, Egypt.</title>
        <authorList>
            <person name="Zhao B."/>
        </authorList>
    </citation>
    <scope>NUCLEOTIDE SEQUENCE [LARGE SCALE GENOMIC DNA]</scope>
    <source>
        <strain evidence="2 3">CGMCC 1.3597</strain>
    </source>
</reference>
<organism evidence="2 3">
    <name type="scientific">Natronolimnobius baerhuensis</name>
    <dbReference type="NCBI Taxonomy" id="253108"/>
    <lineage>
        <taxon>Archaea</taxon>
        <taxon>Methanobacteriati</taxon>
        <taxon>Methanobacteriota</taxon>
        <taxon>Stenosarchaea group</taxon>
        <taxon>Halobacteria</taxon>
        <taxon>Halobacteriales</taxon>
        <taxon>Natrialbaceae</taxon>
        <taxon>Natronolimnobius</taxon>
    </lineage>
</organism>
<comment type="caution">
    <text evidence="2">The sequence shown here is derived from an EMBL/GenBank/DDBJ whole genome shotgun (WGS) entry which is preliminary data.</text>
</comment>
<name>A0A202E6K8_9EURY</name>
<feature type="transmembrane region" description="Helical" evidence="1">
    <location>
        <begin position="403"/>
        <end position="430"/>
    </location>
</feature>
<feature type="transmembrane region" description="Helical" evidence="1">
    <location>
        <begin position="303"/>
        <end position="321"/>
    </location>
</feature>
<dbReference type="Proteomes" id="UP000196084">
    <property type="component" value="Unassembled WGS sequence"/>
</dbReference>
<keyword evidence="1" id="KW-0472">Membrane</keyword>
<gene>
    <name evidence="2" type="ORF">B2G88_15945</name>
</gene>
<protein>
    <submittedName>
        <fullName evidence="2">Uncharacterized protein</fullName>
    </submittedName>
</protein>
<feature type="transmembrane region" description="Helical" evidence="1">
    <location>
        <begin position="366"/>
        <end position="382"/>
    </location>
</feature>
<feature type="transmembrane region" description="Helical" evidence="1">
    <location>
        <begin position="272"/>
        <end position="291"/>
    </location>
</feature>
<accession>A0A202E6K8</accession>
<sequence length="458" mass="45635">MAQRSSGLPSTTAWALASAGAVGSLALIVFDPTIALGVASGLVLAAVISGFDGPYWRVAVAAALLPVAIFGVIGAIATGSQLLTGGVTIIAVVIAVATGRVVAGDISDRALNQLSGASVTAGFTAGLVGLGGLLVADAGGWSTLVEATLWFSGTGLVGVFVWAIAGAFALACAVTVLPAGSFVPPTDHESYLEVRTGLLAALAVSVVLFGVGLAGLIVASWYVPLFGDVLETITTSWIVRGVGALVTALGVLLIVFAISVRHSWLSIDARRNAAVPLIAGSALGVFIAFTLTLSVSGGSLETVSPLFGLGSVVLGVGWLIGQAGRWVERESSAASAAVLAVALVAGGVVTGATVTELTTLEGVRTAAVSLVMIAAGLFAYDLSRYGRTLARDIGPTASPRPQFVRAGWSALVAGLGVPVAAFGLVVATLFAPTLSVPATAAVIVALGALVIGTRLLFR</sequence>
<feature type="transmembrane region" description="Helical" evidence="1">
    <location>
        <begin position="237"/>
        <end position="260"/>
    </location>
</feature>
<dbReference type="AlphaFoldDB" id="A0A202E6K8"/>
<dbReference type="EMBL" id="MWPH01000003">
    <property type="protein sequence ID" value="OVE83901.1"/>
    <property type="molecule type" value="Genomic_DNA"/>
</dbReference>
<evidence type="ECO:0000313" key="2">
    <source>
        <dbReference type="EMBL" id="OVE83901.1"/>
    </source>
</evidence>
<feature type="transmembrane region" description="Helical" evidence="1">
    <location>
        <begin position="12"/>
        <end position="28"/>
    </location>
</feature>
<keyword evidence="1" id="KW-0812">Transmembrane</keyword>
<feature type="transmembrane region" description="Helical" evidence="1">
    <location>
        <begin position="58"/>
        <end position="77"/>
    </location>
</feature>
<evidence type="ECO:0000256" key="1">
    <source>
        <dbReference type="SAM" id="Phobius"/>
    </source>
</evidence>
<feature type="transmembrane region" description="Helical" evidence="1">
    <location>
        <begin position="83"/>
        <end position="102"/>
    </location>
</feature>
<feature type="transmembrane region" description="Helical" evidence="1">
    <location>
        <begin position="34"/>
        <end position="51"/>
    </location>
</feature>
<feature type="transmembrane region" description="Helical" evidence="1">
    <location>
        <begin position="333"/>
        <end position="354"/>
    </location>
</feature>
<feature type="transmembrane region" description="Helical" evidence="1">
    <location>
        <begin position="114"/>
        <end position="136"/>
    </location>
</feature>
<keyword evidence="3" id="KW-1185">Reference proteome</keyword>
<feature type="transmembrane region" description="Helical" evidence="1">
    <location>
        <begin position="198"/>
        <end position="222"/>
    </location>
</feature>
<keyword evidence="1" id="KW-1133">Transmembrane helix</keyword>